<name>A0A4R4VSE7_9ACTN</name>
<evidence type="ECO:0000313" key="4">
    <source>
        <dbReference type="EMBL" id="TDD05544.1"/>
    </source>
</evidence>
<dbReference type="EMBL" id="SMKO01000038">
    <property type="protein sequence ID" value="TDD05544.1"/>
    <property type="molecule type" value="Genomic_DNA"/>
</dbReference>
<organism evidence="4 5">
    <name type="scientific">Nonomuraea deserti</name>
    <dbReference type="NCBI Taxonomy" id="1848322"/>
    <lineage>
        <taxon>Bacteria</taxon>
        <taxon>Bacillati</taxon>
        <taxon>Actinomycetota</taxon>
        <taxon>Actinomycetes</taxon>
        <taxon>Streptosporangiales</taxon>
        <taxon>Streptosporangiaceae</taxon>
        <taxon>Nonomuraea</taxon>
    </lineage>
</organism>
<gene>
    <name evidence="4" type="ORF">E1292_16850</name>
</gene>
<evidence type="ECO:0000313" key="5">
    <source>
        <dbReference type="Proteomes" id="UP000295258"/>
    </source>
</evidence>
<accession>A0A4R4VSE7</accession>
<comment type="similarity">
    <text evidence="1">Belongs to the universal stress protein A family.</text>
</comment>
<dbReference type="InterPro" id="IPR006016">
    <property type="entry name" value="UspA"/>
</dbReference>
<dbReference type="PRINTS" id="PR01438">
    <property type="entry name" value="UNVRSLSTRESS"/>
</dbReference>
<dbReference type="SUPFAM" id="SSF52402">
    <property type="entry name" value="Adenine nucleotide alpha hydrolases-like"/>
    <property type="match status" value="1"/>
</dbReference>
<sequence>MPPPGNRRVGALWSYFSTGGTVEQELPGGARLIVGVDESPSSRWALAWAIGAARLHRMALVAVHVSRAPVHPFPEALPVQHAIRAGEEARCSEVITGVFDDVAGGVPEDLTTAVVGRVGDPGYHLVDLAREGDLLVLGRGRRGLFSRIFMPSTSMYCARHARTTVVIVRQPTSPDDPEMSGERARGFWSRRHP</sequence>
<dbReference type="Proteomes" id="UP000295258">
    <property type="component" value="Unassembled WGS sequence"/>
</dbReference>
<evidence type="ECO:0000256" key="1">
    <source>
        <dbReference type="ARBA" id="ARBA00008791"/>
    </source>
</evidence>
<dbReference type="Gene3D" id="3.40.50.12370">
    <property type="match status" value="1"/>
</dbReference>
<evidence type="ECO:0000256" key="2">
    <source>
        <dbReference type="SAM" id="MobiDB-lite"/>
    </source>
</evidence>
<comment type="caution">
    <text evidence="4">The sequence shown here is derived from an EMBL/GenBank/DDBJ whole genome shotgun (WGS) entry which is preliminary data.</text>
</comment>
<dbReference type="PANTHER" id="PTHR31964:SF113">
    <property type="entry name" value="USPA DOMAIN-CONTAINING PROTEIN"/>
    <property type="match status" value="1"/>
</dbReference>
<dbReference type="InterPro" id="IPR006015">
    <property type="entry name" value="Universal_stress_UspA"/>
</dbReference>
<protein>
    <submittedName>
        <fullName evidence="4">Universal stress protein</fullName>
    </submittedName>
</protein>
<evidence type="ECO:0000259" key="3">
    <source>
        <dbReference type="Pfam" id="PF00582"/>
    </source>
</evidence>
<dbReference type="AlphaFoldDB" id="A0A4R4VSE7"/>
<feature type="domain" description="UspA" evidence="3">
    <location>
        <begin position="31"/>
        <end position="169"/>
    </location>
</feature>
<dbReference type="CDD" id="cd00293">
    <property type="entry name" value="USP-like"/>
    <property type="match status" value="1"/>
</dbReference>
<proteinExistence type="inferred from homology"/>
<keyword evidence="5" id="KW-1185">Reference proteome</keyword>
<dbReference type="PANTHER" id="PTHR31964">
    <property type="entry name" value="ADENINE NUCLEOTIDE ALPHA HYDROLASES-LIKE SUPERFAMILY PROTEIN"/>
    <property type="match status" value="1"/>
</dbReference>
<reference evidence="4 5" key="1">
    <citation type="submission" date="2019-03" db="EMBL/GenBank/DDBJ databases">
        <title>Draft genome sequences of novel Actinobacteria.</title>
        <authorList>
            <person name="Sahin N."/>
            <person name="Ay H."/>
            <person name="Saygin H."/>
        </authorList>
    </citation>
    <scope>NUCLEOTIDE SEQUENCE [LARGE SCALE GENOMIC DNA]</scope>
    <source>
        <strain evidence="4 5">KC310</strain>
    </source>
</reference>
<feature type="region of interest" description="Disordered" evidence="2">
    <location>
        <begin position="169"/>
        <end position="193"/>
    </location>
</feature>
<dbReference type="Pfam" id="PF00582">
    <property type="entry name" value="Usp"/>
    <property type="match status" value="1"/>
</dbReference>